<name>A0A9P3PGK7_LYOSH</name>
<feature type="domain" description="Phosphatidylinositol N-acetylglucosaminyltransferase subunit H conserved" evidence="3">
    <location>
        <begin position="35"/>
        <end position="95"/>
    </location>
</feature>
<organism evidence="4 5">
    <name type="scientific">Lyophyllum shimeji</name>
    <name type="common">Hon-shimeji</name>
    <name type="synonym">Tricholoma shimeji</name>
    <dbReference type="NCBI Taxonomy" id="47721"/>
    <lineage>
        <taxon>Eukaryota</taxon>
        <taxon>Fungi</taxon>
        <taxon>Dikarya</taxon>
        <taxon>Basidiomycota</taxon>
        <taxon>Agaricomycotina</taxon>
        <taxon>Agaricomycetes</taxon>
        <taxon>Agaricomycetidae</taxon>
        <taxon>Agaricales</taxon>
        <taxon>Tricholomatineae</taxon>
        <taxon>Lyophyllaceae</taxon>
        <taxon>Lyophyllum</taxon>
    </lineage>
</organism>
<dbReference type="GO" id="GO:0006506">
    <property type="term" value="P:GPI anchor biosynthetic process"/>
    <property type="evidence" value="ECO:0007669"/>
    <property type="project" value="InterPro"/>
</dbReference>
<accession>A0A9P3PGK7</accession>
<dbReference type="PANTHER" id="PTHR15231">
    <property type="entry name" value="PHOSPHATIDYLINOSITOL N-ACETYLGLUCOSAMINYLTRANSFERASE SUBUNIT H"/>
    <property type="match status" value="1"/>
</dbReference>
<dbReference type="OrthoDB" id="6256716at2759"/>
<evidence type="ECO:0000259" key="3">
    <source>
        <dbReference type="Pfam" id="PF10181"/>
    </source>
</evidence>
<gene>
    <name evidence="4" type="ORF">LshimejAT787_0206230</name>
</gene>
<dbReference type="Proteomes" id="UP001063166">
    <property type="component" value="Unassembled WGS sequence"/>
</dbReference>
<evidence type="ECO:0000313" key="5">
    <source>
        <dbReference type="Proteomes" id="UP001063166"/>
    </source>
</evidence>
<dbReference type="InterPro" id="IPR019328">
    <property type="entry name" value="PIGH-H_dom"/>
</dbReference>
<dbReference type="InterPro" id="IPR044215">
    <property type="entry name" value="PIG-H"/>
</dbReference>
<sequence length="137" mass="15783">MLVWWKVRDFCMLTGIAMLSFAYLWSRCNQVLHESVIIFPPHGIQLETHRGFPGLCLSITRRFIRLKVLQDVVIHEGLKGWDVRYYLAAIKHAESGTFALEIAYQNLLPQLAVLQHVYRGIHDRLLRPPSCLANVAT</sequence>
<keyword evidence="5" id="KW-1185">Reference proteome</keyword>
<keyword evidence="4" id="KW-0808">Transferase</keyword>
<evidence type="ECO:0000313" key="4">
    <source>
        <dbReference type="EMBL" id="GLB35058.1"/>
    </source>
</evidence>
<comment type="pathway">
    <text evidence="1">Glycolipid biosynthesis; glycosylphosphatidylinositol-anchor biosynthesis.</text>
</comment>
<dbReference type="Pfam" id="PF10181">
    <property type="entry name" value="PIG-H"/>
    <property type="match status" value="1"/>
</dbReference>
<dbReference type="PANTHER" id="PTHR15231:SF1">
    <property type="entry name" value="PHOSPHATIDYLINOSITOL N-ACETYLGLUCOSAMINYLTRANSFERASE SUBUNIT H"/>
    <property type="match status" value="1"/>
</dbReference>
<dbReference type="EMBL" id="BRPK01000002">
    <property type="protein sequence ID" value="GLB35058.1"/>
    <property type="molecule type" value="Genomic_DNA"/>
</dbReference>
<dbReference type="GO" id="GO:0016740">
    <property type="term" value="F:transferase activity"/>
    <property type="evidence" value="ECO:0007669"/>
    <property type="project" value="UniProtKB-KW"/>
</dbReference>
<evidence type="ECO:0000256" key="2">
    <source>
        <dbReference type="ARBA" id="ARBA00009610"/>
    </source>
</evidence>
<comment type="caution">
    <text evidence="4">The sequence shown here is derived from an EMBL/GenBank/DDBJ whole genome shotgun (WGS) entry which is preliminary data.</text>
</comment>
<evidence type="ECO:0000256" key="1">
    <source>
        <dbReference type="ARBA" id="ARBA00004687"/>
    </source>
</evidence>
<protein>
    <submittedName>
        <fullName evidence="4">GPI-GlcNAc transferase complex, PIG-H component</fullName>
    </submittedName>
</protein>
<dbReference type="AlphaFoldDB" id="A0A9P3PGK7"/>
<reference evidence="4" key="1">
    <citation type="submission" date="2022-07" db="EMBL/GenBank/DDBJ databases">
        <title>The genome of Lyophyllum shimeji provides insight into the initial evolution of ectomycorrhizal fungal genome.</title>
        <authorList>
            <person name="Kobayashi Y."/>
            <person name="Shibata T."/>
            <person name="Hirakawa H."/>
            <person name="Shigenobu S."/>
            <person name="Nishiyama T."/>
            <person name="Yamada A."/>
            <person name="Hasebe M."/>
            <person name="Kawaguchi M."/>
        </authorList>
    </citation>
    <scope>NUCLEOTIDE SEQUENCE</scope>
    <source>
        <strain evidence="4">AT787</strain>
    </source>
</reference>
<dbReference type="GO" id="GO:0000506">
    <property type="term" value="C:glycosylphosphatidylinositol-N-acetylglucosaminyltransferase (GPI-GnT) complex"/>
    <property type="evidence" value="ECO:0007669"/>
    <property type="project" value="InterPro"/>
</dbReference>
<proteinExistence type="inferred from homology"/>
<comment type="similarity">
    <text evidence="2">Belongs to the PIGH family.</text>
</comment>